<dbReference type="SMART" id="SM00360">
    <property type="entry name" value="RRM"/>
    <property type="match status" value="2"/>
</dbReference>
<dbReference type="InterPro" id="IPR012677">
    <property type="entry name" value="Nucleotide-bd_a/b_plait_sf"/>
</dbReference>
<dbReference type="PANTHER" id="PTHR48032">
    <property type="entry name" value="RNA-BINDING PROTEIN MUSASHI HOMOLOG RBP6"/>
    <property type="match status" value="1"/>
</dbReference>
<gene>
    <name evidence="6" type="ORF">Nepgr_018319</name>
</gene>
<keyword evidence="7" id="KW-1185">Reference proteome</keyword>
<evidence type="ECO:0000256" key="2">
    <source>
        <dbReference type="ARBA" id="ARBA00022884"/>
    </source>
</evidence>
<keyword evidence="1" id="KW-0677">Repeat</keyword>
<dbReference type="FunFam" id="3.30.70.330:FF:000040">
    <property type="entry name" value="Heterogeneous nuclear ribonucleoprotein A2/B1"/>
    <property type="match status" value="1"/>
</dbReference>
<dbReference type="GO" id="GO:0006417">
    <property type="term" value="P:regulation of translation"/>
    <property type="evidence" value="ECO:0007669"/>
    <property type="project" value="TreeGrafter"/>
</dbReference>
<evidence type="ECO:0000256" key="1">
    <source>
        <dbReference type="ARBA" id="ARBA00022737"/>
    </source>
</evidence>
<protein>
    <recommendedName>
        <fullName evidence="5">RRM domain-containing protein</fullName>
    </recommendedName>
</protein>
<name>A0AAD3SS12_NEPGR</name>
<sequence>MVDFELGKLFVGGISWETNEDILKDHFAQYGNVLSSVIAKDRITGSPRGFGFVTFSDPFSAGRALDDRHVILGRTVEVKKAIPRTEQQQNSHKQDHQHSQQQSSRALSRNSNGNCGGSNTDHQFRTKKIFVGGLSANLTEEEFKSYFERFGRIKDVVVMHDNTTNRPRGFGFITFDSEEVVENIMQNNFHKVGGKLVEVKRAVPKEASRNGYGGCSPRVGGGGGKVSSFDGYHRENYHPCSPRYEIYPGQAPYPMYGGAGGYYYGGIYAGGYPMGGCNAMGYGFPWTPGNPWNGFGMLGFGPVPYAATAVYSAGSNIGIDVMGVASTCNRTGDSGATEKSNLDVSGHDQVLDNAAAPQI</sequence>
<evidence type="ECO:0000313" key="6">
    <source>
        <dbReference type="EMBL" id="GMH16478.1"/>
    </source>
</evidence>
<dbReference type="GO" id="GO:0003729">
    <property type="term" value="F:mRNA binding"/>
    <property type="evidence" value="ECO:0007669"/>
    <property type="project" value="TreeGrafter"/>
</dbReference>
<evidence type="ECO:0000259" key="5">
    <source>
        <dbReference type="PROSITE" id="PS50102"/>
    </source>
</evidence>
<proteinExistence type="predicted"/>
<dbReference type="AlphaFoldDB" id="A0AAD3SS12"/>
<dbReference type="SUPFAM" id="SSF54928">
    <property type="entry name" value="RNA-binding domain, RBD"/>
    <property type="match status" value="2"/>
</dbReference>
<evidence type="ECO:0000256" key="4">
    <source>
        <dbReference type="SAM" id="MobiDB-lite"/>
    </source>
</evidence>
<reference evidence="6" key="1">
    <citation type="submission" date="2023-05" db="EMBL/GenBank/DDBJ databases">
        <title>Nepenthes gracilis genome sequencing.</title>
        <authorList>
            <person name="Fukushima K."/>
        </authorList>
    </citation>
    <scope>NUCLEOTIDE SEQUENCE</scope>
    <source>
        <strain evidence="6">SING2019-196</strain>
    </source>
</reference>
<evidence type="ECO:0000256" key="3">
    <source>
        <dbReference type="PROSITE-ProRule" id="PRU00176"/>
    </source>
</evidence>
<dbReference type="Proteomes" id="UP001279734">
    <property type="component" value="Unassembled WGS sequence"/>
</dbReference>
<comment type="caution">
    <text evidence="6">The sequence shown here is derived from an EMBL/GenBank/DDBJ whole genome shotgun (WGS) entry which is preliminary data.</text>
</comment>
<dbReference type="Gene3D" id="3.30.70.330">
    <property type="match status" value="2"/>
</dbReference>
<dbReference type="Pfam" id="PF00076">
    <property type="entry name" value="RRM_1"/>
    <property type="match status" value="2"/>
</dbReference>
<organism evidence="6 7">
    <name type="scientific">Nepenthes gracilis</name>
    <name type="common">Slender pitcher plant</name>
    <dbReference type="NCBI Taxonomy" id="150966"/>
    <lineage>
        <taxon>Eukaryota</taxon>
        <taxon>Viridiplantae</taxon>
        <taxon>Streptophyta</taxon>
        <taxon>Embryophyta</taxon>
        <taxon>Tracheophyta</taxon>
        <taxon>Spermatophyta</taxon>
        <taxon>Magnoliopsida</taxon>
        <taxon>eudicotyledons</taxon>
        <taxon>Gunneridae</taxon>
        <taxon>Pentapetalae</taxon>
        <taxon>Caryophyllales</taxon>
        <taxon>Nepenthaceae</taxon>
        <taxon>Nepenthes</taxon>
    </lineage>
</organism>
<dbReference type="PROSITE" id="PS50102">
    <property type="entry name" value="RRM"/>
    <property type="match status" value="2"/>
</dbReference>
<feature type="domain" description="RRM" evidence="5">
    <location>
        <begin position="127"/>
        <end position="204"/>
    </location>
</feature>
<dbReference type="InterPro" id="IPR035979">
    <property type="entry name" value="RBD_domain_sf"/>
</dbReference>
<dbReference type="PANTHER" id="PTHR48032:SF12">
    <property type="entry name" value="RRM DOMAIN-CONTAINING PROTEIN"/>
    <property type="match status" value="1"/>
</dbReference>
<feature type="compositionally biased region" description="Low complexity" evidence="4">
    <location>
        <begin position="99"/>
        <end position="119"/>
    </location>
</feature>
<accession>A0AAD3SS12</accession>
<evidence type="ECO:0000313" key="7">
    <source>
        <dbReference type="Proteomes" id="UP001279734"/>
    </source>
</evidence>
<feature type="region of interest" description="Disordered" evidence="4">
    <location>
        <begin position="81"/>
        <end position="122"/>
    </location>
</feature>
<dbReference type="EMBL" id="BSYO01000016">
    <property type="protein sequence ID" value="GMH16478.1"/>
    <property type="molecule type" value="Genomic_DNA"/>
</dbReference>
<feature type="domain" description="RRM" evidence="5">
    <location>
        <begin position="7"/>
        <end position="83"/>
    </location>
</feature>
<keyword evidence="2 3" id="KW-0694">RNA-binding</keyword>
<dbReference type="InterPro" id="IPR000504">
    <property type="entry name" value="RRM_dom"/>
</dbReference>